<evidence type="ECO:0000256" key="1">
    <source>
        <dbReference type="SAM" id="MobiDB-lite"/>
    </source>
</evidence>
<dbReference type="OrthoDB" id="10369028at2759"/>
<feature type="transmembrane region" description="Helical" evidence="2">
    <location>
        <begin position="103"/>
        <end position="121"/>
    </location>
</feature>
<feature type="transmembrane region" description="Helical" evidence="2">
    <location>
        <begin position="15"/>
        <end position="39"/>
    </location>
</feature>
<gene>
    <name evidence="3" type="ORF">TrLO_g8806</name>
</gene>
<feature type="region of interest" description="Disordered" evidence="1">
    <location>
        <begin position="168"/>
        <end position="213"/>
    </location>
</feature>
<dbReference type="Proteomes" id="UP001165122">
    <property type="component" value="Unassembled WGS sequence"/>
</dbReference>
<sequence length="213" mass="23524">MNAAVEEDGFSGETLYIFDVIVSLGCLLIFSSFLALCGLCHETFTLFLLISSWLCIPIIFAELSASIGLASQEDYIFDTMTRHKTELNLSNEQISTLRSWDTFAIFSILGLTFVETGRFCLLRKIRKQVAEGRKEYREALDLQLEEEETGSLQAKLLIDEKYSDLRKMTRTGIPSTERSTATSGGWRARNTPSHSGGGEEGGDDGGLGSIGKL</sequence>
<keyword evidence="2" id="KW-1133">Transmembrane helix</keyword>
<comment type="caution">
    <text evidence="3">The sequence shown here is derived from an EMBL/GenBank/DDBJ whole genome shotgun (WGS) entry which is preliminary data.</text>
</comment>
<dbReference type="AlphaFoldDB" id="A0A9W7A846"/>
<accession>A0A9W7A846</accession>
<feature type="compositionally biased region" description="Gly residues" evidence="1">
    <location>
        <begin position="195"/>
        <end position="213"/>
    </location>
</feature>
<keyword evidence="2" id="KW-0812">Transmembrane</keyword>
<protein>
    <submittedName>
        <fullName evidence="3">Uncharacterized protein</fullName>
    </submittedName>
</protein>
<proteinExistence type="predicted"/>
<evidence type="ECO:0000256" key="2">
    <source>
        <dbReference type="SAM" id="Phobius"/>
    </source>
</evidence>
<keyword evidence="2" id="KW-0472">Membrane</keyword>
<keyword evidence="4" id="KW-1185">Reference proteome</keyword>
<evidence type="ECO:0000313" key="4">
    <source>
        <dbReference type="Proteomes" id="UP001165122"/>
    </source>
</evidence>
<reference evidence="4" key="1">
    <citation type="journal article" date="2023" name="Commun. Biol.">
        <title>Genome analysis of Parmales, the sister group of diatoms, reveals the evolutionary specialization of diatoms from phago-mixotrophs to photoautotrophs.</title>
        <authorList>
            <person name="Ban H."/>
            <person name="Sato S."/>
            <person name="Yoshikawa S."/>
            <person name="Yamada K."/>
            <person name="Nakamura Y."/>
            <person name="Ichinomiya M."/>
            <person name="Sato N."/>
            <person name="Blanc-Mathieu R."/>
            <person name="Endo H."/>
            <person name="Kuwata A."/>
            <person name="Ogata H."/>
        </authorList>
    </citation>
    <scope>NUCLEOTIDE SEQUENCE [LARGE SCALE GENOMIC DNA]</scope>
    <source>
        <strain evidence="4">NIES 3700</strain>
    </source>
</reference>
<name>A0A9W7A846_9STRA</name>
<organism evidence="3 4">
    <name type="scientific">Triparma laevis f. longispina</name>
    <dbReference type="NCBI Taxonomy" id="1714387"/>
    <lineage>
        <taxon>Eukaryota</taxon>
        <taxon>Sar</taxon>
        <taxon>Stramenopiles</taxon>
        <taxon>Ochrophyta</taxon>
        <taxon>Bolidophyceae</taxon>
        <taxon>Parmales</taxon>
        <taxon>Triparmaceae</taxon>
        <taxon>Triparma</taxon>
    </lineage>
</organism>
<dbReference type="EMBL" id="BRXW01000556">
    <property type="protein sequence ID" value="GMH65881.1"/>
    <property type="molecule type" value="Genomic_DNA"/>
</dbReference>
<evidence type="ECO:0000313" key="3">
    <source>
        <dbReference type="EMBL" id="GMH65881.1"/>
    </source>
</evidence>
<feature type="transmembrane region" description="Helical" evidence="2">
    <location>
        <begin position="46"/>
        <end position="70"/>
    </location>
</feature>
<feature type="compositionally biased region" description="Polar residues" evidence="1">
    <location>
        <begin position="172"/>
        <end position="183"/>
    </location>
</feature>